<dbReference type="Gene3D" id="2.60.40.790">
    <property type="match status" value="1"/>
</dbReference>
<dbReference type="RefSeq" id="WP_200392826.1">
    <property type="nucleotide sequence ID" value="NZ_JAENIO010000051.1"/>
</dbReference>
<sequence length="127" mass="14563">MTTNSTQPAVVLNEIFRNLAAPRPSQSWRWTEKDEAWKGELDLPGFTKEEVNVSLDKDRLLVVEARQADLPEGEERDFSREEVSYRLRLPRTAQAEDLSARLENGVLFVTVPKITPDSQIARRIELN</sequence>
<keyword evidence="6" id="KW-1185">Reference proteome</keyword>
<evidence type="ECO:0000313" key="6">
    <source>
        <dbReference type="Proteomes" id="UP000604083"/>
    </source>
</evidence>
<dbReference type="EMBL" id="JAENIO010000051">
    <property type="protein sequence ID" value="MBK1835391.1"/>
    <property type="molecule type" value="Genomic_DNA"/>
</dbReference>
<dbReference type="InterPro" id="IPR008978">
    <property type="entry name" value="HSP20-like_chaperone"/>
</dbReference>
<dbReference type="CDD" id="cd06464">
    <property type="entry name" value="ACD_sHsps-like"/>
    <property type="match status" value="1"/>
</dbReference>
<name>A0A934RTK1_9BACT</name>
<accession>A0A934RTK1</accession>
<dbReference type="PROSITE" id="PS01031">
    <property type="entry name" value="SHSP"/>
    <property type="match status" value="1"/>
</dbReference>
<comment type="similarity">
    <text evidence="2 3">Belongs to the small heat shock protein (HSP20) family.</text>
</comment>
<dbReference type="InterPro" id="IPR044587">
    <property type="entry name" value="HSP21-like"/>
</dbReference>
<proteinExistence type="inferred from homology"/>
<dbReference type="GO" id="GO:0009408">
    <property type="term" value="P:response to heat"/>
    <property type="evidence" value="ECO:0007669"/>
    <property type="project" value="InterPro"/>
</dbReference>
<reference evidence="5" key="1">
    <citation type="submission" date="2021-01" db="EMBL/GenBank/DDBJ databases">
        <title>Modified the classification status of verrucomicrobia.</title>
        <authorList>
            <person name="Feng X."/>
        </authorList>
    </citation>
    <scope>NUCLEOTIDE SEQUENCE</scope>
    <source>
        <strain evidence="5">KCTC 12986</strain>
    </source>
</reference>
<gene>
    <name evidence="5" type="ORF">JIN78_15080</name>
</gene>
<comment type="caution">
    <text evidence="5">The sequence shown here is derived from an EMBL/GenBank/DDBJ whole genome shotgun (WGS) entry which is preliminary data.</text>
</comment>
<dbReference type="Pfam" id="PF00011">
    <property type="entry name" value="HSP20"/>
    <property type="match status" value="1"/>
</dbReference>
<dbReference type="PANTHER" id="PTHR46733">
    <property type="entry name" value="26.5 KDA HEAT SHOCK PROTEIN, MITOCHONDRIAL"/>
    <property type="match status" value="1"/>
</dbReference>
<feature type="domain" description="SHSP" evidence="4">
    <location>
        <begin position="19"/>
        <end position="127"/>
    </location>
</feature>
<evidence type="ECO:0000256" key="2">
    <source>
        <dbReference type="PROSITE-ProRule" id="PRU00285"/>
    </source>
</evidence>
<evidence type="ECO:0000256" key="3">
    <source>
        <dbReference type="RuleBase" id="RU003616"/>
    </source>
</evidence>
<dbReference type="AlphaFoldDB" id="A0A934RTK1"/>
<dbReference type="SUPFAM" id="SSF49764">
    <property type="entry name" value="HSP20-like chaperones"/>
    <property type="match status" value="1"/>
</dbReference>
<dbReference type="Proteomes" id="UP000604083">
    <property type="component" value="Unassembled WGS sequence"/>
</dbReference>
<evidence type="ECO:0000313" key="5">
    <source>
        <dbReference type="EMBL" id="MBK1835391.1"/>
    </source>
</evidence>
<evidence type="ECO:0000259" key="4">
    <source>
        <dbReference type="PROSITE" id="PS01031"/>
    </source>
</evidence>
<dbReference type="PANTHER" id="PTHR46733:SF4">
    <property type="entry name" value="HEAT SHOCK PROTEIN 21, CHLOROPLASTIC"/>
    <property type="match status" value="1"/>
</dbReference>
<dbReference type="InterPro" id="IPR002068">
    <property type="entry name" value="A-crystallin/Hsp20_dom"/>
</dbReference>
<evidence type="ECO:0000256" key="1">
    <source>
        <dbReference type="ARBA" id="ARBA00023016"/>
    </source>
</evidence>
<organism evidence="5 6">
    <name type="scientific">Roseibacillus ishigakijimensis</name>
    <dbReference type="NCBI Taxonomy" id="454146"/>
    <lineage>
        <taxon>Bacteria</taxon>
        <taxon>Pseudomonadati</taxon>
        <taxon>Verrucomicrobiota</taxon>
        <taxon>Verrucomicrobiia</taxon>
        <taxon>Verrucomicrobiales</taxon>
        <taxon>Verrucomicrobiaceae</taxon>
        <taxon>Roseibacillus</taxon>
    </lineage>
</organism>
<protein>
    <submittedName>
        <fullName evidence="5">Hsp20/alpha crystallin family protein</fullName>
    </submittedName>
</protein>
<keyword evidence="1" id="KW-0346">Stress response</keyword>